<sequence length="235" mass="27110">MPKKKDFFTLKNSARSISREERLRSSNYLESVKAFARLTNQSLYVINYAEMGFEYVSENPLFLCGYSAEEVLKMGYDFYLNTVPEQDLKLLLEINRIGFDFYDTIPLEDRKLYTISYDFNLKTEDQSSILINHKLTPLFLDASGKIWKALCIVSLASSESAGNIKIYKQGGQNSIRYDLASGVWETVASIQLTSREQEILQLSIRGFKVDQIAQELNLSLNTIKYHQKNYLKNLM</sequence>
<evidence type="ECO:0000313" key="2">
    <source>
        <dbReference type="EMBL" id="EAQ49813.1"/>
    </source>
</evidence>
<dbReference type="STRING" id="398720.MED217_01645"/>
<proteinExistence type="predicted"/>
<gene>
    <name evidence="2" type="ORF">MED217_01645</name>
</gene>
<dbReference type="Proteomes" id="UP000001601">
    <property type="component" value="Unassembled WGS sequence"/>
</dbReference>
<accession>A3XKV4</accession>
<reference evidence="2 3" key="1">
    <citation type="journal article" date="2007" name="Nature">
        <title>Light stimulates growth of proteorhodopsin-containing marine Flavobacteria.</title>
        <authorList>
            <person name="Gomez-Consarnau L."/>
            <person name="Gonzalez J.M."/>
            <person name="Coll-Llado M."/>
            <person name="Gourdon P."/>
            <person name="Pascher T."/>
            <person name="Neutze R."/>
            <person name="Pedros-Alio C."/>
            <person name="Pinhassi J."/>
        </authorList>
    </citation>
    <scope>NUCLEOTIDE SEQUENCE [LARGE SCALE GENOMIC DNA]</scope>
    <source>
        <strain evidence="2 3">MED217</strain>
    </source>
</reference>
<dbReference type="SUPFAM" id="SSF46894">
    <property type="entry name" value="C-terminal effector domain of the bipartite response regulators"/>
    <property type="match status" value="1"/>
</dbReference>
<dbReference type="Pfam" id="PF00196">
    <property type="entry name" value="GerE"/>
    <property type="match status" value="1"/>
</dbReference>
<dbReference type="Gene3D" id="1.10.10.10">
    <property type="entry name" value="Winged helix-like DNA-binding domain superfamily/Winged helix DNA-binding domain"/>
    <property type="match status" value="1"/>
</dbReference>
<protein>
    <submittedName>
        <fullName evidence="2">Transcriptional regulator, LuxR family protein</fullName>
    </submittedName>
</protein>
<dbReference type="AlphaFoldDB" id="A3XKV4"/>
<dbReference type="EMBL" id="AANC01000003">
    <property type="protein sequence ID" value="EAQ49813.1"/>
    <property type="molecule type" value="Genomic_DNA"/>
</dbReference>
<dbReference type="InterPro" id="IPR036388">
    <property type="entry name" value="WH-like_DNA-bd_sf"/>
</dbReference>
<dbReference type="PRINTS" id="PR00038">
    <property type="entry name" value="HTHLUXR"/>
</dbReference>
<dbReference type="PROSITE" id="PS50043">
    <property type="entry name" value="HTH_LUXR_2"/>
    <property type="match status" value="1"/>
</dbReference>
<keyword evidence="3" id="KW-1185">Reference proteome</keyword>
<dbReference type="OrthoDB" id="1727128at2"/>
<dbReference type="InterPro" id="IPR016032">
    <property type="entry name" value="Sig_transdc_resp-reg_C-effctor"/>
</dbReference>
<evidence type="ECO:0000259" key="1">
    <source>
        <dbReference type="PROSITE" id="PS50043"/>
    </source>
</evidence>
<dbReference type="Gene3D" id="3.30.450.20">
    <property type="entry name" value="PAS domain"/>
    <property type="match status" value="1"/>
</dbReference>
<dbReference type="InterPro" id="IPR000792">
    <property type="entry name" value="Tscrpt_reg_LuxR_C"/>
</dbReference>
<name>A3XKV4_LEEBM</name>
<organism evidence="2 3">
    <name type="scientific">Leeuwenhoekiella blandensis (strain CECT 7118 / CCUG 51940 / KCTC 22103 / MED217)</name>
    <name type="common">Flavobacterium sp. (strain MED217)</name>
    <dbReference type="NCBI Taxonomy" id="398720"/>
    <lineage>
        <taxon>Bacteria</taxon>
        <taxon>Pseudomonadati</taxon>
        <taxon>Bacteroidota</taxon>
        <taxon>Flavobacteriia</taxon>
        <taxon>Flavobacteriales</taxon>
        <taxon>Flavobacteriaceae</taxon>
        <taxon>Leeuwenhoekiella</taxon>
    </lineage>
</organism>
<evidence type="ECO:0000313" key="3">
    <source>
        <dbReference type="Proteomes" id="UP000001601"/>
    </source>
</evidence>
<dbReference type="eggNOG" id="COG2197">
    <property type="taxonomic scope" value="Bacteria"/>
</dbReference>
<feature type="domain" description="HTH luxR-type" evidence="1">
    <location>
        <begin position="185"/>
        <end position="235"/>
    </location>
</feature>
<comment type="caution">
    <text evidence="2">The sequence shown here is derived from an EMBL/GenBank/DDBJ whole genome shotgun (WGS) entry which is preliminary data.</text>
</comment>
<dbReference type="SMART" id="SM00421">
    <property type="entry name" value="HTH_LUXR"/>
    <property type="match status" value="1"/>
</dbReference>
<dbReference type="GO" id="GO:0006355">
    <property type="term" value="P:regulation of DNA-templated transcription"/>
    <property type="evidence" value="ECO:0007669"/>
    <property type="project" value="InterPro"/>
</dbReference>
<dbReference type="GO" id="GO:0003677">
    <property type="term" value="F:DNA binding"/>
    <property type="evidence" value="ECO:0007669"/>
    <property type="project" value="InterPro"/>
</dbReference>
<dbReference type="RefSeq" id="WP_009778724.1">
    <property type="nucleotide sequence ID" value="NZ_CH672395.1"/>
</dbReference>
<dbReference type="HOGENOM" id="CLU_096460_0_0_10"/>